<organism evidence="1 2">
    <name type="scientific">Methylophaga nitratireducenticrescens</name>
    <dbReference type="NCBI Taxonomy" id="754476"/>
    <lineage>
        <taxon>Bacteria</taxon>
        <taxon>Pseudomonadati</taxon>
        <taxon>Pseudomonadota</taxon>
        <taxon>Gammaproteobacteria</taxon>
        <taxon>Thiotrichales</taxon>
        <taxon>Piscirickettsiaceae</taxon>
        <taxon>Methylophaga</taxon>
    </lineage>
</organism>
<reference evidence="1 2" key="2">
    <citation type="journal article" date="2013" name="Int. J. Syst. Evol. Microbiol.">
        <title>Methylophaga nitratireducenticrescens sp. nov. and Methylophaga frappieri sp. nov., isolated from the biofilm of the methanol-fed denitrification system treating the seawater at the Montreal Biodome.</title>
        <authorList>
            <person name="Villeneuve C."/>
            <person name="Martineau C."/>
            <person name="Mauffrey F."/>
            <person name="Villemur R."/>
        </authorList>
    </citation>
    <scope>NUCLEOTIDE SEQUENCE [LARGE SCALE GENOMIC DNA]</scope>
    <source>
        <strain evidence="1 2">JAM1</strain>
    </source>
</reference>
<protein>
    <submittedName>
        <fullName evidence="1">Uncharacterized protein</fullName>
    </submittedName>
</protein>
<sequence>MPDDTALVKIPLPIEFFIEVFHLFPRLISSVDVIDRC</sequence>
<keyword evidence="2" id="KW-1185">Reference proteome</keyword>
<evidence type="ECO:0000313" key="2">
    <source>
        <dbReference type="Proteomes" id="UP000009144"/>
    </source>
</evidence>
<name>I1XJ82_METNJ</name>
<gene>
    <name evidence="1" type="ordered locus">Q7A_1627</name>
</gene>
<dbReference type="Proteomes" id="UP000009144">
    <property type="component" value="Chromosome"/>
</dbReference>
<dbReference type="STRING" id="754476.Q7A_1627"/>
<dbReference type="PATRIC" id="fig|754476.3.peg.1608"/>
<proteinExistence type="predicted"/>
<dbReference type="HOGENOM" id="CLU_3345822_0_0_6"/>
<dbReference type="AlphaFoldDB" id="I1XJ82"/>
<reference evidence="1 2" key="1">
    <citation type="journal article" date="2012" name="J. Bacteriol.">
        <title>Complete genome sequences of Methylophaga sp. strain JAM1 and Methylophaga sp. strain JAM7.</title>
        <authorList>
            <person name="Villeneuve C."/>
            <person name="Martineau C."/>
            <person name="Mauffrey F."/>
            <person name="Villemur R."/>
        </authorList>
    </citation>
    <scope>NUCLEOTIDE SEQUENCE [LARGE SCALE GENOMIC DNA]</scope>
    <source>
        <strain evidence="1 2">JAM1</strain>
    </source>
</reference>
<dbReference type="EMBL" id="CP003390">
    <property type="protein sequence ID" value="AFI84451.1"/>
    <property type="molecule type" value="Genomic_DNA"/>
</dbReference>
<evidence type="ECO:0000313" key="1">
    <source>
        <dbReference type="EMBL" id="AFI84451.1"/>
    </source>
</evidence>
<accession>I1XJ82</accession>